<dbReference type="EMBL" id="BGPR01002284">
    <property type="protein sequence ID" value="GBM70936.1"/>
    <property type="molecule type" value="Genomic_DNA"/>
</dbReference>
<proteinExistence type="predicted"/>
<dbReference type="AlphaFoldDB" id="A0A4Y2I184"/>
<keyword evidence="2" id="KW-1185">Reference proteome</keyword>
<accession>A0A4Y2I184</accession>
<evidence type="ECO:0000313" key="1">
    <source>
        <dbReference type="EMBL" id="GBM70936.1"/>
    </source>
</evidence>
<reference evidence="1 2" key="1">
    <citation type="journal article" date="2019" name="Sci. Rep.">
        <title>Orb-weaving spider Araneus ventricosus genome elucidates the spidroin gene catalogue.</title>
        <authorList>
            <person name="Kono N."/>
            <person name="Nakamura H."/>
            <person name="Ohtoshi R."/>
            <person name="Moran D.A.P."/>
            <person name="Shinohara A."/>
            <person name="Yoshida Y."/>
            <person name="Fujiwara M."/>
            <person name="Mori M."/>
            <person name="Tomita M."/>
            <person name="Arakawa K."/>
        </authorList>
    </citation>
    <scope>NUCLEOTIDE SEQUENCE [LARGE SCALE GENOMIC DNA]</scope>
</reference>
<gene>
    <name evidence="1" type="ORF">AVEN_111993_1</name>
</gene>
<protein>
    <submittedName>
        <fullName evidence="1">Uncharacterized protein</fullName>
    </submittedName>
</protein>
<dbReference type="Proteomes" id="UP000499080">
    <property type="component" value="Unassembled WGS sequence"/>
</dbReference>
<evidence type="ECO:0000313" key="2">
    <source>
        <dbReference type="Proteomes" id="UP000499080"/>
    </source>
</evidence>
<name>A0A4Y2I184_ARAVE</name>
<organism evidence="1 2">
    <name type="scientific">Araneus ventricosus</name>
    <name type="common">Orbweaver spider</name>
    <name type="synonym">Epeira ventricosa</name>
    <dbReference type="NCBI Taxonomy" id="182803"/>
    <lineage>
        <taxon>Eukaryota</taxon>
        <taxon>Metazoa</taxon>
        <taxon>Ecdysozoa</taxon>
        <taxon>Arthropoda</taxon>
        <taxon>Chelicerata</taxon>
        <taxon>Arachnida</taxon>
        <taxon>Araneae</taxon>
        <taxon>Araneomorphae</taxon>
        <taxon>Entelegynae</taxon>
        <taxon>Araneoidea</taxon>
        <taxon>Araneidae</taxon>
        <taxon>Araneus</taxon>
    </lineage>
</organism>
<sequence>MIVSGSKIGTVGRMVKHPPASPEKLQQLFYYCEQRCMRVNVVVEQRSQNKTTAAMKYFNFETAPIASSPVTTAVTRWIRRQAAEIGLPA</sequence>
<comment type="caution">
    <text evidence="1">The sequence shown here is derived from an EMBL/GenBank/DDBJ whole genome shotgun (WGS) entry which is preliminary data.</text>
</comment>